<keyword evidence="1 7" id="KW-0813">Transport</keyword>
<dbReference type="EMBL" id="FNHH01000009">
    <property type="protein sequence ID" value="SDM30643.1"/>
    <property type="molecule type" value="Genomic_DNA"/>
</dbReference>
<dbReference type="Proteomes" id="UP000199226">
    <property type="component" value="Unassembled WGS sequence"/>
</dbReference>
<feature type="domain" description="High potential iron-sulfur proteins family profile" evidence="9">
    <location>
        <begin position="65"/>
        <end position="133"/>
    </location>
</feature>
<evidence type="ECO:0000256" key="3">
    <source>
        <dbReference type="ARBA" id="ARBA00022723"/>
    </source>
</evidence>
<evidence type="ECO:0000313" key="11">
    <source>
        <dbReference type="Proteomes" id="UP000199226"/>
    </source>
</evidence>
<gene>
    <name evidence="10" type="ORF">SAMN05421813_10976</name>
</gene>
<evidence type="ECO:0000256" key="5">
    <source>
        <dbReference type="ARBA" id="ARBA00023004"/>
    </source>
</evidence>
<keyword evidence="8" id="KW-0812">Transmembrane</keyword>
<dbReference type="Pfam" id="PF01355">
    <property type="entry name" value="HIPIP"/>
    <property type="match status" value="1"/>
</dbReference>
<dbReference type="GO" id="GO:0046872">
    <property type="term" value="F:metal ion binding"/>
    <property type="evidence" value="ECO:0007669"/>
    <property type="project" value="UniProtKB-KW"/>
</dbReference>
<name>A0A1G9S560_9SPHI</name>
<keyword evidence="8" id="KW-1133">Transmembrane helix</keyword>
<evidence type="ECO:0000256" key="2">
    <source>
        <dbReference type="ARBA" id="ARBA00022485"/>
    </source>
</evidence>
<sequence>MKDNKYSRRNFLLKYLKAGSMLAGAGFVLSYTSINSVAKGLAQSGSFNQQPPKKAVQPGQKNPCDDLTGVSAEEIEKRKKLAYVTKTPIPDSHCSNCTLYIPAAKDKPCGGCMLFKGPVRPDGYCAYWAPINN</sequence>
<dbReference type="InterPro" id="IPR000170">
    <property type="entry name" value="High_potential_FeS_prot"/>
</dbReference>
<comment type="similarity">
    <text evidence="7">Belongs to the high-potential iron-sulfur protein (HiPIP) family.</text>
</comment>
<reference evidence="11" key="1">
    <citation type="submission" date="2016-10" db="EMBL/GenBank/DDBJ databases">
        <authorList>
            <person name="Varghese N."/>
            <person name="Submissions S."/>
        </authorList>
    </citation>
    <scope>NUCLEOTIDE SEQUENCE [LARGE SCALE GENOMIC DNA]</scope>
    <source>
        <strain evidence="11">DSM 24536</strain>
    </source>
</reference>
<comment type="subunit">
    <text evidence="7">Homodimer.</text>
</comment>
<dbReference type="AlphaFoldDB" id="A0A1G9S560"/>
<dbReference type="SUPFAM" id="SSF57652">
    <property type="entry name" value="HIPIP (high potential iron protein)"/>
    <property type="match status" value="1"/>
</dbReference>
<dbReference type="GO" id="GO:0051539">
    <property type="term" value="F:4 iron, 4 sulfur cluster binding"/>
    <property type="evidence" value="ECO:0007669"/>
    <property type="project" value="UniProtKB-KW"/>
</dbReference>
<comment type="function">
    <text evidence="7">Specific class of high-redox-potential 4Fe-4S ferredoxins. Functions in anaerobic electron transport in most purple and in some other photosynthetic bacteria and in at least one genus (Paracoccus) of halophilic, denitrifying bacteria.</text>
</comment>
<evidence type="ECO:0000256" key="1">
    <source>
        <dbReference type="ARBA" id="ARBA00022448"/>
    </source>
</evidence>
<evidence type="ECO:0000313" key="10">
    <source>
        <dbReference type="EMBL" id="SDM30643.1"/>
    </source>
</evidence>
<keyword evidence="2 7" id="KW-0004">4Fe-4S</keyword>
<evidence type="ECO:0000259" key="9">
    <source>
        <dbReference type="PROSITE" id="PS51373"/>
    </source>
</evidence>
<evidence type="ECO:0000256" key="4">
    <source>
        <dbReference type="ARBA" id="ARBA00022982"/>
    </source>
</evidence>
<evidence type="ECO:0000256" key="8">
    <source>
        <dbReference type="SAM" id="Phobius"/>
    </source>
</evidence>
<accession>A0A1G9S560</accession>
<dbReference type="GO" id="GO:0009055">
    <property type="term" value="F:electron transfer activity"/>
    <property type="evidence" value="ECO:0007669"/>
    <property type="project" value="InterPro"/>
</dbReference>
<protein>
    <recommendedName>
        <fullName evidence="7">High-potential iron-sulfur protein</fullName>
        <shortName evidence="7">HiPIP</shortName>
    </recommendedName>
</protein>
<keyword evidence="5 7" id="KW-0408">Iron</keyword>
<keyword evidence="4 7" id="KW-0249">Electron transport</keyword>
<dbReference type="OrthoDB" id="671811at2"/>
<keyword evidence="3 7" id="KW-0479">Metal-binding</keyword>
<evidence type="ECO:0000256" key="6">
    <source>
        <dbReference type="ARBA" id="ARBA00023014"/>
    </source>
</evidence>
<organism evidence="10 11">
    <name type="scientific">Daejeonella rubra</name>
    <dbReference type="NCBI Taxonomy" id="990371"/>
    <lineage>
        <taxon>Bacteria</taxon>
        <taxon>Pseudomonadati</taxon>
        <taxon>Bacteroidota</taxon>
        <taxon>Sphingobacteriia</taxon>
        <taxon>Sphingobacteriales</taxon>
        <taxon>Sphingobacteriaceae</taxon>
        <taxon>Daejeonella</taxon>
    </lineage>
</organism>
<keyword evidence="11" id="KW-1185">Reference proteome</keyword>
<keyword evidence="6 7" id="KW-0411">Iron-sulfur</keyword>
<dbReference type="GO" id="GO:0019646">
    <property type="term" value="P:aerobic electron transport chain"/>
    <property type="evidence" value="ECO:0007669"/>
    <property type="project" value="InterPro"/>
</dbReference>
<dbReference type="InterPro" id="IPR036369">
    <property type="entry name" value="HIPIP_sf"/>
</dbReference>
<dbReference type="Gene3D" id="4.10.490.10">
    <property type="entry name" value="High potential iron-sulphur protein"/>
    <property type="match status" value="1"/>
</dbReference>
<proteinExistence type="inferred from homology"/>
<feature type="transmembrane region" description="Helical" evidence="8">
    <location>
        <begin position="12"/>
        <end position="34"/>
    </location>
</feature>
<dbReference type="STRING" id="990371.SAMN05421813_10976"/>
<dbReference type="RefSeq" id="WP_090703718.1">
    <property type="nucleotide sequence ID" value="NZ_FNHH01000009.1"/>
</dbReference>
<evidence type="ECO:0000256" key="7">
    <source>
        <dbReference type="RuleBase" id="RU000620"/>
    </source>
</evidence>
<keyword evidence="8" id="KW-0472">Membrane</keyword>
<dbReference type="PROSITE" id="PS51373">
    <property type="entry name" value="HIPIP"/>
    <property type="match status" value="1"/>
</dbReference>